<reference evidence="5" key="1">
    <citation type="submission" date="2017-02" db="UniProtKB">
        <authorList>
            <consortium name="WormBaseParasite"/>
        </authorList>
    </citation>
    <scope>IDENTIFICATION</scope>
</reference>
<dbReference type="InterPro" id="IPR016698">
    <property type="entry name" value="Numb/numb-like"/>
</dbReference>
<dbReference type="PANTHER" id="PTHR47368:SF2">
    <property type="entry name" value="PID DOMAIN-CONTAINING PROTEIN"/>
    <property type="match status" value="1"/>
</dbReference>
<accession>A0A0R3RA77</accession>
<feature type="region of interest" description="Disordered" evidence="2">
    <location>
        <begin position="41"/>
        <end position="74"/>
    </location>
</feature>
<dbReference type="InterPro" id="IPR011993">
    <property type="entry name" value="PH-like_dom_sf"/>
</dbReference>
<evidence type="ECO:0000313" key="4">
    <source>
        <dbReference type="Proteomes" id="UP000280834"/>
    </source>
</evidence>
<feature type="compositionally biased region" description="Polar residues" evidence="2">
    <location>
        <begin position="52"/>
        <end position="71"/>
    </location>
</feature>
<name>A0A0R3RA77_9BILA</name>
<dbReference type="STRING" id="42155.A0A0R3RA77"/>
<organism evidence="5">
    <name type="scientific">Brugia timori</name>
    <dbReference type="NCBI Taxonomy" id="42155"/>
    <lineage>
        <taxon>Eukaryota</taxon>
        <taxon>Metazoa</taxon>
        <taxon>Ecdysozoa</taxon>
        <taxon>Nematoda</taxon>
        <taxon>Chromadorea</taxon>
        <taxon>Rhabditida</taxon>
        <taxon>Spirurina</taxon>
        <taxon>Spiruromorpha</taxon>
        <taxon>Filarioidea</taxon>
        <taxon>Onchocercidae</taxon>
        <taxon>Brugia</taxon>
    </lineage>
</organism>
<protein>
    <submittedName>
        <fullName evidence="5">PID domain-containing protein</fullName>
    </submittedName>
</protein>
<dbReference type="PANTHER" id="PTHR47368">
    <property type="entry name" value="NUMB"/>
    <property type="match status" value="1"/>
</dbReference>
<dbReference type="Gene3D" id="2.30.29.30">
    <property type="entry name" value="Pleckstrin-homology domain (PH domain)/Phosphotyrosine-binding domain (PTB)"/>
    <property type="match status" value="1"/>
</dbReference>
<dbReference type="WBParaSite" id="BTMF_0001694001-mRNA-1">
    <property type="protein sequence ID" value="BTMF_0001694001-mRNA-1"/>
    <property type="gene ID" value="BTMF_0001694001"/>
</dbReference>
<keyword evidence="1" id="KW-0597">Phosphoprotein</keyword>
<keyword evidence="4" id="KW-1185">Reference proteome</keyword>
<dbReference type="AlphaFoldDB" id="A0A0R3RA77"/>
<sequence length="124" mass="14431">MKFYQVFLLCGCNYIRPFDQMKSVVHRGMDRIRRSFRESFRRRMSKQHFSRRTPSGRQLSPNRSANNSGSNKAELWQPDEVAVRNGTCNFSVKYLGGIEVFESRGMQICEGALKLLRVCFKKVA</sequence>
<evidence type="ECO:0000313" key="5">
    <source>
        <dbReference type="WBParaSite" id="BTMF_0001694001-mRNA-1"/>
    </source>
</evidence>
<dbReference type="SUPFAM" id="SSF50729">
    <property type="entry name" value="PH domain-like"/>
    <property type="match status" value="1"/>
</dbReference>
<reference evidence="3 4" key="2">
    <citation type="submission" date="2018-11" db="EMBL/GenBank/DDBJ databases">
        <authorList>
            <consortium name="Pathogen Informatics"/>
        </authorList>
    </citation>
    <scope>NUCLEOTIDE SEQUENCE [LARGE SCALE GENOMIC DNA]</scope>
</reference>
<evidence type="ECO:0000256" key="1">
    <source>
        <dbReference type="ARBA" id="ARBA00022553"/>
    </source>
</evidence>
<dbReference type="Proteomes" id="UP000280834">
    <property type="component" value="Unassembled WGS sequence"/>
</dbReference>
<evidence type="ECO:0000256" key="2">
    <source>
        <dbReference type="SAM" id="MobiDB-lite"/>
    </source>
</evidence>
<dbReference type="EMBL" id="UZAG01021805">
    <property type="protein sequence ID" value="VDO51662.1"/>
    <property type="molecule type" value="Genomic_DNA"/>
</dbReference>
<feature type="compositionally biased region" description="Basic residues" evidence="2">
    <location>
        <begin position="42"/>
        <end position="51"/>
    </location>
</feature>
<proteinExistence type="predicted"/>
<evidence type="ECO:0000313" key="3">
    <source>
        <dbReference type="EMBL" id="VDO51662.1"/>
    </source>
</evidence>
<gene>
    <name evidence="3" type="ORF">BTMF_LOCUS14915</name>
</gene>
<dbReference type="GO" id="GO:0005737">
    <property type="term" value="C:cytoplasm"/>
    <property type="evidence" value="ECO:0007669"/>
    <property type="project" value="TreeGrafter"/>
</dbReference>